<dbReference type="InterPro" id="IPR050764">
    <property type="entry name" value="CbbQ/NirQ/NorQ/GpvN"/>
</dbReference>
<feature type="domain" description="AAA+ ATPase" evidence="1">
    <location>
        <begin position="36"/>
        <end position="214"/>
    </location>
</feature>
<dbReference type="InterPro" id="IPR011704">
    <property type="entry name" value="ATPase_dyneun-rel_AAA"/>
</dbReference>
<dbReference type="SUPFAM" id="SSF52540">
    <property type="entry name" value="P-loop containing nucleoside triphosphate hydrolases"/>
    <property type="match status" value="1"/>
</dbReference>
<accession>A0A1I5NNN6</accession>
<dbReference type="Gene3D" id="3.40.50.300">
    <property type="entry name" value="P-loop containing nucleotide triphosphate hydrolases"/>
    <property type="match status" value="1"/>
</dbReference>
<protein>
    <submittedName>
        <fullName evidence="2">MoxR-like ATPase</fullName>
    </submittedName>
</protein>
<reference evidence="2 3" key="1">
    <citation type="submission" date="2016-10" db="EMBL/GenBank/DDBJ databases">
        <authorList>
            <person name="de Groot N.N."/>
        </authorList>
    </citation>
    <scope>NUCLEOTIDE SEQUENCE [LARGE SCALE GENOMIC DNA]</scope>
    <source>
        <strain evidence="2 3">DSM 19547</strain>
    </source>
</reference>
<dbReference type="InterPro" id="IPR027417">
    <property type="entry name" value="P-loop_NTPase"/>
</dbReference>
<evidence type="ECO:0000259" key="1">
    <source>
        <dbReference type="SMART" id="SM00382"/>
    </source>
</evidence>
<dbReference type="GO" id="GO:0005524">
    <property type="term" value="F:ATP binding"/>
    <property type="evidence" value="ECO:0007669"/>
    <property type="project" value="InterPro"/>
</dbReference>
<organism evidence="2 3">
    <name type="scientific">Tranquillimonas alkanivorans</name>
    <dbReference type="NCBI Taxonomy" id="441119"/>
    <lineage>
        <taxon>Bacteria</taxon>
        <taxon>Pseudomonadati</taxon>
        <taxon>Pseudomonadota</taxon>
        <taxon>Alphaproteobacteria</taxon>
        <taxon>Rhodobacterales</taxon>
        <taxon>Roseobacteraceae</taxon>
        <taxon>Tranquillimonas</taxon>
    </lineage>
</organism>
<dbReference type="PANTHER" id="PTHR42759">
    <property type="entry name" value="MOXR FAMILY PROTEIN"/>
    <property type="match status" value="1"/>
</dbReference>
<name>A0A1I5NNN6_9RHOB</name>
<proteinExistence type="predicted"/>
<evidence type="ECO:0000313" key="2">
    <source>
        <dbReference type="EMBL" id="SFP23374.1"/>
    </source>
</evidence>
<dbReference type="Proteomes" id="UP000199356">
    <property type="component" value="Unassembled WGS sequence"/>
</dbReference>
<dbReference type="EMBL" id="FOXA01000004">
    <property type="protein sequence ID" value="SFP23374.1"/>
    <property type="molecule type" value="Genomic_DNA"/>
</dbReference>
<dbReference type="AlphaFoldDB" id="A0A1I5NNN6"/>
<dbReference type="GO" id="GO:0016887">
    <property type="term" value="F:ATP hydrolysis activity"/>
    <property type="evidence" value="ECO:0007669"/>
    <property type="project" value="InterPro"/>
</dbReference>
<evidence type="ECO:0000313" key="3">
    <source>
        <dbReference type="Proteomes" id="UP000199356"/>
    </source>
</evidence>
<gene>
    <name evidence="2" type="ORF">SAMN04488047_10410</name>
</gene>
<dbReference type="PANTHER" id="PTHR42759:SF1">
    <property type="entry name" value="MAGNESIUM-CHELATASE SUBUNIT CHLD"/>
    <property type="match status" value="1"/>
</dbReference>
<dbReference type="STRING" id="441119.SAMN04488047_10410"/>
<dbReference type="InterPro" id="IPR003593">
    <property type="entry name" value="AAA+_ATPase"/>
</dbReference>
<sequence length="304" mass="33092">MASIPASIDETIACLAEQDYVCGRGLGTVVFLSLTLGKPLFLEGEAGTGKTEIAKALAAGLGRRLIRLQCYEGLDAASAIYEWNFAAQMVAIRTAEAAGQADRGELQAELFSADYLIRRPLLDALEPHAEGPPVLLIDEVDRTDEPFEAFLLEVLSDFQVTIPELGTVTAQEPPIVVLTSNRTREVHDALKRRCLYHWVDYPTFERELAILRARVPEATQRLSEEIVAFVQALRGQDLFKSPGVAEAIDWARCLVALDAVALSPEVITDTLGAVLKYQDDIARIAGAETTRLLDEAKGALADVS</sequence>
<dbReference type="CDD" id="cd00009">
    <property type="entry name" value="AAA"/>
    <property type="match status" value="1"/>
</dbReference>
<dbReference type="SMART" id="SM00382">
    <property type="entry name" value="AAA"/>
    <property type="match status" value="1"/>
</dbReference>
<keyword evidence="3" id="KW-1185">Reference proteome</keyword>
<dbReference type="Pfam" id="PF07728">
    <property type="entry name" value="AAA_5"/>
    <property type="match status" value="1"/>
</dbReference>